<dbReference type="Gene3D" id="1.25.40.10">
    <property type="entry name" value="Tetratricopeptide repeat domain"/>
    <property type="match status" value="1"/>
</dbReference>
<organism evidence="1">
    <name type="scientific">marine sediment metagenome</name>
    <dbReference type="NCBI Taxonomy" id="412755"/>
    <lineage>
        <taxon>unclassified sequences</taxon>
        <taxon>metagenomes</taxon>
        <taxon>ecological metagenomes</taxon>
    </lineage>
</organism>
<sequence length="106" mass="11928">MPISENRIMMQLLSSIKKAALIKPEDGAIHYNLGAAYSNNEQYEQAIEQYIKAVEIDPAMADAHNGLAFGFYKLKEYDSAWRHIIIADELGTEIDENLLAAIEDKL</sequence>
<dbReference type="InterPro" id="IPR019734">
    <property type="entry name" value="TPR_rpt"/>
</dbReference>
<protein>
    <submittedName>
        <fullName evidence="1">Uncharacterized protein</fullName>
    </submittedName>
</protein>
<dbReference type="SMART" id="SM00028">
    <property type="entry name" value="TPR"/>
    <property type="match status" value="2"/>
</dbReference>
<dbReference type="SUPFAM" id="SSF48452">
    <property type="entry name" value="TPR-like"/>
    <property type="match status" value="1"/>
</dbReference>
<name>X1CDH4_9ZZZZ</name>
<evidence type="ECO:0000313" key="1">
    <source>
        <dbReference type="EMBL" id="GAG91197.1"/>
    </source>
</evidence>
<reference evidence="1" key="1">
    <citation type="journal article" date="2014" name="Front. Microbiol.">
        <title>High frequency of phylogenetically diverse reductive dehalogenase-homologous genes in deep subseafloor sedimentary metagenomes.</title>
        <authorList>
            <person name="Kawai M."/>
            <person name="Futagami T."/>
            <person name="Toyoda A."/>
            <person name="Takaki Y."/>
            <person name="Nishi S."/>
            <person name="Hori S."/>
            <person name="Arai W."/>
            <person name="Tsubouchi T."/>
            <person name="Morono Y."/>
            <person name="Uchiyama I."/>
            <person name="Ito T."/>
            <person name="Fujiyama A."/>
            <person name="Inagaki F."/>
            <person name="Takami H."/>
        </authorList>
    </citation>
    <scope>NUCLEOTIDE SEQUENCE</scope>
    <source>
        <strain evidence="1">Expedition CK06-06</strain>
    </source>
</reference>
<proteinExistence type="predicted"/>
<dbReference type="Pfam" id="PF00515">
    <property type="entry name" value="TPR_1"/>
    <property type="match status" value="1"/>
</dbReference>
<comment type="caution">
    <text evidence="1">The sequence shown here is derived from an EMBL/GenBank/DDBJ whole genome shotgun (WGS) entry which is preliminary data.</text>
</comment>
<dbReference type="EMBL" id="BART01025920">
    <property type="protein sequence ID" value="GAG91197.1"/>
    <property type="molecule type" value="Genomic_DNA"/>
</dbReference>
<gene>
    <name evidence="1" type="ORF">S01H4_46397</name>
</gene>
<dbReference type="AlphaFoldDB" id="X1CDH4"/>
<dbReference type="InterPro" id="IPR011990">
    <property type="entry name" value="TPR-like_helical_dom_sf"/>
</dbReference>
<dbReference type="PROSITE" id="PS50005">
    <property type="entry name" value="TPR"/>
    <property type="match status" value="1"/>
</dbReference>
<dbReference type="PROSITE" id="PS50293">
    <property type="entry name" value="TPR_REGION"/>
    <property type="match status" value="1"/>
</dbReference>
<accession>X1CDH4</accession>